<evidence type="ECO:0000256" key="1">
    <source>
        <dbReference type="ARBA" id="ARBA00004651"/>
    </source>
</evidence>
<protein>
    <submittedName>
        <fullName evidence="7">Membrane protein involved in the export of O-antigen and teichoic acid</fullName>
    </submittedName>
</protein>
<evidence type="ECO:0000313" key="8">
    <source>
        <dbReference type="Proteomes" id="UP000198964"/>
    </source>
</evidence>
<evidence type="ECO:0000313" key="7">
    <source>
        <dbReference type="EMBL" id="SFE67063.1"/>
    </source>
</evidence>
<feature type="transmembrane region" description="Helical" evidence="6">
    <location>
        <begin position="454"/>
        <end position="474"/>
    </location>
</feature>
<dbReference type="InterPro" id="IPR002797">
    <property type="entry name" value="Polysacc_synth"/>
</dbReference>
<feature type="transmembrane region" description="Helical" evidence="6">
    <location>
        <begin position="80"/>
        <end position="102"/>
    </location>
</feature>
<feature type="transmembrane region" description="Helical" evidence="6">
    <location>
        <begin position="42"/>
        <end position="68"/>
    </location>
</feature>
<name>A0A1I2CGY9_9BACT</name>
<feature type="transmembrane region" description="Helical" evidence="6">
    <location>
        <begin position="222"/>
        <end position="242"/>
    </location>
</feature>
<feature type="transmembrane region" description="Helical" evidence="6">
    <location>
        <begin position="257"/>
        <end position="277"/>
    </location>
</feature>
<evidence type="ECO:0000256" key="6">
    <source>
        <dbReference type="SAM" id="Phobius"/>
    </source>
</evidence>
<dbReference type="Pfam" id="PF01943">
    <property type="entry name" value="Polysacc_synt"/>
    <property type="match status" value="1"/>
</dbReference>
<dbReference type="GO" id="GO:0005886">
    <property type="term" value="C:plasma membrane"/>
    <property type="evidence" value="ECO:0007669"/>
    <property type="project" value="UniProtKB-SubCell"/>
</dbReference>
<sequence>MGIIIKQSIRGSIWSYIGVLVAFVTTSYLYPNYLDTDTVGLFGLLIAYSTLFGQLSLLGIHGVASRLFPHFRSKETGHHGFLFIASIFIVVGFALFLLAYLIFSPALIASNQEQSKLFADYIYLLVPLTFFTMLFIFLDTYNKLLYDAVFGTFMQEFAQRVGLFLITLLFAFQLISLHQLVLGYALVVSAKGIIMLIHLYNKKELTFKPDFQFLTKPLKKEIVSVAIFSVLGGLGSMLVFNIDKIIINQLLDLSETGVYTIAFYFGTLVVIPSRPLLKIAGTLIADAWKDDDLDKIKSIYYKSCINQFIIGSFLFLGIWANIDNILSILGDDYLQSKWVIFFIGIGYLFDMLTGANAQVIAFSRHYRVSLYFMLSLVVIVLALLLALIPIWGITGAAIAIASALFLNNLMRFIFLYRKYKLQPFNYRFLLAIGFFIAVYFLQRFIPQQNLILDIFIRGTVITTLSVIFFSLIPISEEVQTVKKELWKRIESVLKPSKN</sequence>
<feature type="transmembrane region" description="Helical" evidence="6">
    <location>
        <begin position="12"/>
        <end position="30"/>
    </location>
</feature>
<gene>
    <name evidence="7" type="ORF">SAMN05216283_101717</name>
</gene>
<reference evidence="7 8" key="1">
    <citation type="submission" date="2016-10" db="EMBL/GenBank/DDBJ databases">
        <authorList>
            <person name="de Groot N.N."/>
        </authorList>
    </citation>
    <scope>NUCLEOTIDE SEQUENCE [LARGE SCALE GENOMIC DNA]</scope>
    <source>
        <strain evidence="7 8">CGMCC 1.9156</strain>
    </source>
</reference>
<dbReference type="STRING" id="655355.SAMN05216283_101717"/>
<keyword evidence="2" id="KW-1003">Cell membrane</keyword>
<evidence type="ECO:0000256" key="4">
    <source>
        <dbReference type="ARBA" id="ARBA00022989"/>
    </source>
</evidence>
<evidence type="ECO:0000256" key="5">
    <source>
        <dbReference type="ARBA" id="ARBA00023136"/>
    </source>
</evidence>
<dbReference type="EMBL" id="FONW01000001">
    <property type="protein sequence ID" value="SFE67063.1"/>
    <property type="molecule type" value="Genomic_DNA"/>
</dbReference>
<accession>A0A1I2CGY9</accession>
<proteinExistence type="predicted"/>
<keyword evidence="8" id="KW-1185">Reference proteome</keyword>
<dbReference type="InterPro" id="IPR050833">
    <property type="entry name" value="Poly_Biosynth_Transport"/>
</dbReference>
<dbReference type="RefSeq" id="WP_093918430.1">
    <property type="nucleotide sequence ID" value="NZ_FONW01000001.1"/>
</dbReference>
<keyword evidence="4 6" id="KW-1133">Transmembrane helix</keyword>
<feature type="transmembrane region" description="Helical" evidence="6">
    <location>
        <begin position="339"/>
        <end position="361"/>
    </location>
</feature>
<evidence type="ECO:0000256" key="3">
    <source>
        <dbReference type="ARBA" id="ARBA00022692"/>
    </source>
</evidence>
<keyword evidence="5 6" id="KW-0472">Membrane</keyword>
<keyword evidence="3 6" id="KW-0812">Transmembrane</keyword>
<feature type="transmembrane region" description="Helical" evidence="6">
    <location>
        <begin position="181"/>
        <end position="201"/>
    </location>
</feature>
<organism evidence="7 8">
    <name type="scientific">Sunxiuqinia elliptica</name>
    <dbReference type="NCBI Taxonomy" id="655355"/>
    <lineage>
        <taxon>Bacteria</taxon>
        <taxon>Pseudomonadati</taxon>
        <taxon>Bacteroidota</taxon>
        <taxon>Bacteroidia</taxon>
        <taxon>Marinilabiliales</taxon>
        <taxon>Prolixibacteraceae</taxon>
        <taxon>Sunxiuqinia</taxon>
    </lineage>
</organism>
<feature type="transmembrane region" description="Helical" evidence="6">
    <location>
        <begin position="396"/>
        <end position="414"/>
    </location>
</feature>
<feature type="transmembrane region" description="Helical" evidence="6">
    <location>
        <begin position="122"/>
        <end position="145"/>
    </location>
</feature>
<dbReference type="AlphaFoldDB" id="A0A1I2CGY9"/>
<dbReference type="Proteomes" id="UP000198964">
    <property type="component" value="Unassembled WGS sequence"/>
</dbReference>
<feature type="transmembrane region" description="Helical" evidence="6">
    <location>
        <begin position="368"/>
        <end position="390"/>
    </location>
</feature>
<feature type="transmembrane region" description="Helical" evidence="6">
    <location>
        <begin position="426"/>
        <end position="442"/>
    </location>
</feature>
<dbReference type="PANTHER" id="PTHR30250:SF11">
    <property type="entry name" value="O-ANTIGEN TRANSPORTER-RELATED"/>
    <property type="match status" value="1"/>
</dbReference>
<comment type="subcellular location">
    <subcellularLocation>
        <location evidence="1">Cell membrane</location>
        <topology evidence="1">Multi-pass membrane protein</topology>
    </subcellularLocation>
</comment>
<feature type="transmembrane region" description="Helical" evidence="6">
    <location>
        <begin position="157"/>
        <end position="175"/>
    </location>
</feature>
<evidence type="ECO:0000256" key="2">
    <source>
        <dbReference type="ARBA" id="ARBA00022475"/>
    </source>
</evidence>
<feature type="transmembrane region" description="Helical" evidence="6">
    <location>
        <begin position="298"/>
        <end position="319"/>
    </location>
</feature>
<dbReference type="PANTHER" id="PTHR30250">
    <property type="entry name" value="PST FAMILY PREDICTED COLANIC ACID TRANSPORTER"/>
    <property type="match status" value="1"/>
</dbReference>